<evidence type="ECO:0000313" key="2">
    <source>
        <dbReference type="EMBL" id="PSL12107.1"/>
    </source>
</evidence>
<keyword evidence="3" id="KW-1185">Reference proteome</keyword>
<organism evidence="2 3">
    <name type="scientific">Marinobacterium halophilum</name>
    <dbReference type="NCBI Taxonomy" id="267374"/>
    <lineage>
        <taxon>Bacteria</taxon>
        <taxon>Pseudomonadati</taxon>
        <taxon>Pseudomonadota</taxon>
        <taxon>Gammaproteobacteria</taxon>
        <taxon>Oceanospirillales</taxon>
        <taxon>Oceanospirillaceae</taxon>
        <taxon>Marinobacterium</taxon>
    </lineage>
</organism>
<sequence>MKSIYCGLALCVLSFQAFAYEAECEVQYGHYPEIQKAKIKIIVNNRRLTTFTAHTPRGGGHSKFYKKTREGGFEYVDENGLVTYLGPFENGKFLYDYDGYAFGTCYFL</sequence>
<name>A0A2P8ERK0_9GAMM</name>
<dbReference type="Proteomes" id="UP000242133">
    <property type="component" value="Unassembled WGS sequence"/>
</dbReference>
<dbReference type="AlphaFoldDB" id="A0A2P8ERK0"/>
<feature type="chain" id="PRO_5015194350" description="MORN repeat protein" evidence="1">
    <location>
        <begin position="20"/>
        <end position="108"/>
    </location>
</feature>
<evidence type="ECO:0000313" key="3">
    <source>
        <dbReference type="Proteomes" id="UP000242133"/>
    </source>
</evidence>
<keyword evidence="1" id="KW-0732">Signal</keyword>
<accession>A0A2P8ERK0</accession>
<reference evidence="2 3" key="1">
    <citation type="submission" date="2018-03" db="EMBL/GenBank/DDBJ databases">
        <title>Genomic Encyclopedia of Archaeal and Bacterial Type Strains, Phase II (KMG-II): from individual species to whole genera.</title>
        <authorList>
            <person name="Goeker M."/>
        </authorList>
    </citation>
    <scope>NUCLEOTIDE SEQUENCE [LARGE SCALE GENOMIC DNA]</scope>
    <source>
        <strain evidence="2 3">DSM 17586</strain>
    </source>
</reference>
<protein>
    <recommendedName>
        <fullName evidence="4">MORN repeat protein</fullName>
    </recommendedName>
</protein>
<proteinExistence type="predicted"/>
<gene>
    <name evidence="2" type="ORF">CLV44_12091</name>
</gene>
<evidence type="ECO:0000256" key="1">
    <source>
        <dbReference type="SAM" id="SignalP"/>
    </source>
</evidence>
<evidence type="ECO:0008006" key="4">
    <source>
        <dbReference type="Google" id="ProtNLM"/>
    </source>
</evidence>
<dbReference type="EMBL" id="PYGI01000020">
    <property type="protein sequence ID" value="PSL12107.1"/>
    <property type="molecule type" value="Genomic_DNA"/>
</dbReference>
<feature type="signal peptide" evidence="1">
    <location>
        <begin position="1"/>
        <end position="19"/>
    </location>
</feature>
<dbReference type="RefSeq" id="WP_146140011.1">
    <property type="nucleotide sequence ID" value="NZ_PYGI01000020.1"/>
</dbReference>
<comment type="caution">
    <text evidence="2">The sequence shown here is derived from an EMBL/GenBank/DDBJ whole genome shotgun (WGS) entry which is preliminary data.</text>
</comment>